<keyword evidence="2" id="KW-1185">Reference proteome</keyword>
<evidence type="ECO:0008006" key="3">
    <source>
        <dbReference type="Google" id="ProtNLM"/>
    </source>
</evidence>
<comment type="caution">
    <text evidence="1">The sequence shown here is derived from an EMBL/GenBank/DDBJ whole genome shotgun (WGS) entry which is preliminary data.</text>
</comment>
<proteinExistence type="predicted"/>
<dbReference type="EMBL" id="MJBI02000002">
    <property type="protein sequence ID" value="RAI81058.1"/>
    <property type="molecule type" value="Genomic_DNA"/>
</dbReference>
<evidence type="ECO:0000313" key="2">
    <source>
        <dbReference type="Proteomes" id="UP000229523"/>
    </source>
</evidence>
<dbReference type="AlphaFoldDB" id="A0A395GB75"/>
<sequence>MSKEVFLKIYLDKYRRNKYTNVIKALAEKHNELNEKIFFNLEEKSKAYFSKLEGIYGSKYNYEDVDPGDVYEQMMDETFEYYEMEVLMEHNLILSLISTLFQVFEQQLRSLLYQELNHTHSVVKTKYKLNKFGTNMGEIQEIFKLLDYDLKDSPYWNDINELNKLNNAFKHGQGNSFDKLIKLNPKLINTNKLEGVYTTNNEVIFDLNEVKFDKYSNAIINFWNDFPEHLTNHVKID</sequence>
<accession>A0A395GB75</accession>
<protein>
    <recommendedName>
        <fullName evidence="3">RiboL-PSP-HEPN domain-containing protein</fullName>
    </recommendedName>
</protein>
<evidence type="ECO:0000313" key="1">
    <source>
        <dbReference type="EMBL" id="RAI81058.1"/>
    </source>
</evidence>
<dbReference type="Proteomes" id="UP000229523">
    <property type="component" value="Unassembled WGS sequence"/>
</dbReference>
<gene>
    <name evidence="1" type="ORF">BFS35_005690</name>
</gene>
<organism evidence="1 2">
    <name type="scientific">Macrococcoides goetzii</name>
    <dbReference type="NCBI Taxonomy" id="1891097"/>
    <lineage>
        <taxon>Bacteria</taxon>
        <taxon>Bacillati</taxon>
        <taxon>Bacillota</taxon>
        <taxon>Bacilli</taxon>
        <taxon>Bacillales</taxon>
        <taxon>Staphylococcaceae</taxon>
        <taxon>Macrococcoides</taxon>
    </lineage>
</organism>
<dbReference type="RefSeq" id="WP_099579482.1">
    <property type="nucleotide sequence ID" value="NZ_MJBI02000002.1"/>
</dbReference>
<name>A0A395GB75_9STAP</name>
<reference evidence="1 2" key="1">
    <citation type="journal article" date="2018" name="Front. Microbiol.">
        <title>Description and Comparative Genomics of Macrococcus caseolyticus subsp. hominis subsp. nov., Macrococcus goetzii sp. nov., Macrococcus epidermidis sp. nov., and Macrococcus bohemicus sp. nov., Novel Macrococci From Human Clinical Material With Virulence Potential and Suspected Uptake of Foreign DNA by Natural Transformation.</title>
        <authorList>
            <person name="Maslanova I."/>
            <person name="Wertheimer Z."/>
            <person name="Sedlacek I."/>
            <person name="Svec P."/>
            <person name="Indrakova A."/>
            <person name="Kovarovic V."/>
            <person name="Schumann P."/>
            <person name="Sproer C."/>
            <person name="Kralova S."/>
            <person name="Sedo O."/>
            <person name="Kristofova L."/>
            <person name="Vrbovska V."/>
            <person name="Fuzik T."/>
            <person name="Petras P."/>
            <person name="Zdrahal Z."/>
            <person name="Ruzickova V."/>
            <person name="Doskar J."/>
            <person name="Pantucek R."/>
        </authorList>
    </citation>
    <scope>NUCLEOTIDE SEQUENCE [LARGE SCALE GENOMIC DNA]</scope>
    <source>
        <strain evidence="1 2">CCM 4927</strain>
    </source>
</reference>